<evidence type="ECO:0000256" key="2">
    <source>
        <dbReference type="ARBA" id="ARBA00008186"/>
    </source>
</evidence>
<feature type="region of interest" description="Disordered" evidence="5">
    <location>
        <begin position="1"/>
        <end position="21"/>
    </location>
</feature>
<keyword evidence="4" id="KW-0805">Transcription regulation</keyword>
<dbReference type="GO" id="GO:0006357">
    <property type="term" value="P:regulation of transcription by RNA polymerase II"/>
    <property type="evidence" value="ECO:0007669"/>
    <property type="project" value="InterPro"/>
</dbReference>
<dbReference type="Proteomes" id="UP000039046">
    <property type="component" value="Unassembled WGS sequence"/>
</dbReference>
<evidence type="ECO:0000256" key="4">
    <source>
        <dbReference type="RuleBase" id="RU364147"/>
    </source>
</evidence>
<evidence type="ECO:0000256" key="1">
    <source>
        <dbReference type="ARBA" id="ARBA00004123"/>
    </source>
</evidence>
<accession>A0A0A1THK6</accession>
<evidence type="ECO:0000256" key="5">
    <source>
        <dbReference type="SAM" id="MobiDB-lite"/>
    </source>
</evidence>
<evidence type="ECO:0000313" key="7">
    <source>
        <dbReference type="Proteomes" id="UP000039046"/>
    </source>
</evidence>
<keyword evidence="3 4" id="KW-0539">Nucleus</keyword>
<dbReference type="AlphaFoldDB" id="A0A0A1THK6"/>
<gene>
    <name evidence="4" type="primary">MED11</name>
    <name evidence="6" type="ORF">VHEMI09963</name>
</gene>
<dbReference type="STRING" id="1531966.A0A0A1THK6"/>
<feature type="region of interest" description="Disordered" evidence="5">
    <location>
        <begin position="110"/>
        <end position="139"/>
    </location>
</feature>
<comment type="similarity">
    <text evidence="2 4">Belongs to the Mediator complex subunit 11 family.</text>
</comment>
<feature type="compositionally biased region" description="Polar residues" evidence="5">
    <location>
        <begin position="114"/>
        <end position="125"/>
    </location>
</feature>
<comment type="subcellular location">
    <subcellularLocation>
        <location evidence="1 4">Nucleus</location>
    </subcellularLocation>
</comment>
<organism evidence="6 7">
    <name type="scientific">[Torrubiella] hemipterigena</name>
    <dbReference type="NCBI Taxonomy" id="1531966"/>
    <lineage>
        <taxon>Eukaryota</taxon>
        <taxon>Fungi</taxon>
        <taxon>Dikarya</taxon>
        <taxon>Ascomycota</taxon>
        <taxon>Pezizomycotina</taxon>
        <taxon>Sordariomycetes</taxon>
        <taxon>Hypocreomycetidae</taxon>
        <taxon>Hypocreales</taxon>
        <taxon>Clavicipitaceae</taxon>
        <taxon>Clavicipitaceae incertae sedis</taxon>
        <taxon>'Torrubiella' clade</taxon>
    </lineage>
</organism>
<reference evidence="6 7" key="1">
    <citation type="journal article" date="2015" name="Genome Announc.">
        <title>Draft Genome Sequence and Gene Annotation of the Entomopathogenic Fungus Verticillium hemipterigenum.</title>
        <authorList>
            <person name="Horn F."/>
            <person name="Habel A."/>
            <person name="Scharf D.H."/>
            <person name="Dworschak J."/>
            <person name="Brakhage A.A."/>
            <person name="Guthke R."/>
            <person name="Hertweck C."/>
            <person name="Linde J."/>
        </authorList>
    </citation>
    <scope>NUCLEOTIDE SEQUENCE [LARGE SCALE GENOMIC DNA]</scope>
</reference>
<proteinExistence type="inferred from homology"/>
<dbReference type="OrthoDB" id="5418434at2759"/>
<keyword evidence="4" id="KW-0010">Activator</keyword>
<dbReference type="EMBL" id="CDHN01000007">
    <property type="protein sequence ID" value="CEJ94429.1"/>
    <property type="molecule type" value="Genomic_DNA"/>
</dbReference>
<name>A0A0A1THK6_9HYPO</name>
<dbReference type="GO" id="GO:0016592">
    <property type="term" value="C:mediator complex"/>
    <property type="evidence" value="ECO:0007669"/>
    <property type="project" value="InterPro"/>
</dbReference>
<evidence type="ECO:0000256" key="3">
    <source>
        <dbReference type="ARBA" id="ARBA00023242"/>
    </source>
</evidence>
<comment type="function">
    <text evidence="4">Component of the Mediator complex, a coactivator involved in the regulated transcription of nearly all RNA polymerase II-dependent genes. Mediator functions as a bridge to convey information from gene-specific regulatory proteins to the basal RNA polymerase II transcription machinery. Mediator is recruited to promoters by direct interactions with regulatory proteins and serves as a scaffold for the assembly of a functional pre-initiation complex with RNA polymerase II and the general transcription factors.</text>
</comment>
<dbReference type="Pfam" id="PF10280">
    <property type="entry name" value="Med11"/>
    <property type="match status" value="1"/>
</dbReference>
<keyword evidence="7" id="KW-1185">Reference proteome</keyword>
<keyword evidence="4" id="KW-0804">Transcription</keyword>
<evidence type="ECO:0000313" key="6">
    <source>
        <dbReference type="EMBL" id="CEJ94429.1"/>
    </source>
</evidence>
<comment type="subunit">
    <text evidence="4">Component of the Mediator complex.</text>
</comment>
<dbReference type="GO" id="GO:0003712">
    <property type="term" value="F:transcription coregulator activity"/>
    <property type="evidence" value="ECO:0007669"/>
    <property type="project" value="InterPro"/>
</dbReference>
<dbReference type="HOGENOM" id="CLU_094325_0_1_1"/>
<protein>
    <recommendedName>
        <fullName evidence="4">Mediator of RNA polymerase II transcription subunit 11</fullName>
    </recommendedName>
    <alternativeName>
        <fullName evidence="4">Mediator complex subunit 11</fullName>
    </alternativeName>
</protein>
<dbReference type="PANTHER" id="PTHR22890">
    <property type="entry name" value="MEDIATOR OF RNA POLYMERASE II TRANSCRIPTION SUBUNIT 11"/>
    <property type="match status" value="1"/>
</dbReference>
<dbReference type="InterPro" id="IPR019404">
    <property type="entry name" value="Mediator_Med11"/>
</dbReference>
<dbReference type="Gene3D" id="1.10.287.3490">
    <property type="match status" value="1"/>
</dbReference>
<sequence>MASEDIAMSDSEKQSSKPFTVEENIQQLNSIDKRIVELMKHTSTALNSLTTPTVGDDSPNSETATLDPAAQKEAFKQATDSFVTTLHGIDVHLKRQIMALEEAGIINLSAADKQPQTGPNATTKPSLRPNGVGTVGNLDVGWLNSRSTRVERDMEAELWGQAKSLLERETGSS</sequence>